<gene>
    <name evidence="1" type="ORF">GOODEAATRI_030286</name>
</gene>
<reference evidence="1 2" key="1">
    <citation type="submission" date="2021-06" db="EMBL/GenBank/DDBJ databases">
        <authorList>
            <person name="Palmer J.M."/>
        </authorList>
    </citation>
    <scope>NUCLEOTIDE SEQUENCE [LARGE SCALE GENOMIC DNA]</scope>
    <source>
        <strain evidence="1 2">GA_2019</strain>
        <tissue evidence="1">Muscle</tissue>
    </source>
</reference>
<comment type="caution">
    <text evidence="1">The sequence shown here is derived from an EMBL/GenBank/DDBJ whole genome shotgun (WGS) entry which is preliminary data.</text>
</comment>
<protein>
    <submittedName>
        <fullName evidence="1">Uncharacterized protein</fullName>
    </submittedName>
</protein>
<feature type="non-terminal residue" evidence="1">
    <location>
        <position position="78"/>
    </location>
</feature>
<evidence type="ECO:0000313" key="2">
    <source>
        <dbReference type="Proteomes" id="UP001476798"/>
    </source>
</evidence>
<proteinExistence type="predicted"/>
<accession>A0ABV0NF10</accession>
<keyword evidence="2" id="KW-1185">Reference proteome</keyword>
<name>A0ABV0NF10_9TELE</name>
<evidence type="ECO:0000313" key="1">
    <source>
        <dbReference type="EMBL" id="MEQ2169956.1"/>
    </source>
</evidence>
<dbReference type="EMBL" id="JAHRIO010034721">
    <property type="protein sequence ID" value="MEQ2169956.1"/>
    <property type="molecule type" value="Genomic_DNA"/>
</dbReference>
<sequence>MQPCVTPCEQEPESLLSFCSFPVVGRCHDSSASNSKTFPFVLHDYHLTESSKPLQVKFDATSLLLVGESAAAPYRPGD</sequence>
<organism evidence="1 2">
    <name type="scientific">Goodea atripinnis</name>
    <dbReference type="NCBI Taxonomy" id="208336"/>
    <lineage>
        <taxon>Eukaryota</taxon>
        <taxon>Metazoa</taxon>
        <taxon>Chordata</taxon>
        <taxon>Craniata</taxon>
        <taxon>Vertebrata</taxon>
        <taxon>Euteleostomi</taxon>
        <taxon>Actinopterygii</taxon>
        <taxon>Neopterygii</taxon>
        <taxon>Teleostei</taxon>
        <taxon>Neoteleostei</taxon>
        <taxon>Acanthomorphata</taxon>
        <taxon>Ovalentaria</taxon>
        <taxon>Atherinomorphae</taxon>
        <taxon>Cyprinodontiformes</taxon>
        <taxon>Goodeidae</taxon>
        <taxon>Goodea</taxon>
    </lineage>
</organism>
<dbReference type="Proteomes" id="UP001476798">
    <property type="component" value="Unassembled WGS sequence"/>
</dbReference>